<dbReference type="AlphaFoldDB" id="A0A2U2JAN2"/>
<accession>A0A2U2JAN2</accession>
<sequence length="354" mass="39886">MKKVLLFFALIVCFQKSYCQVDKDKVHKANTVAKKYLLQNKIPGMSISVSKKGKLIWSKGFGYSNLKNRTKVVPSKTKFRIASISKTLTALALAKLVDVKKIELDSSLYQYVPDFPKKEYDFTIRQLGGHLAGIRHYRGKEFLINKKMSIVEGLDVFKNSDLLLKPQTKFIYSTYGWNLLSVVIQNAAKQNYFKYMQEYIFKPLNMKNTTVDFSDKKITNKTKFYIKRNGKIKEGPSVNNEFKAAGGGFLSTSEDLVSFGNEFIYKKIISKASLKELVTPQITSSKRSTNYGIGIAISKINNTLKYSHSGGGVGASSYLLIYPEKEVVISILTNLSGVGLKNFIKDLEAIFVID</sequence>
<evidence type="ECO:0000313" key="3">
    <source>
        <dbReference type="Proteomes" id="UP000245670"/>
    </source>
</evidence>
<dbReference type="InterPro" id="IPR012338">
    <property type="entry name" value="Beta-lactam/transpept-like"/>
</dbReference>
<keyword evidence="3" id="KW-1185">Reference proteome</keyword>
<dbReference type="Pfam" id="PF00144">
    <property type="entry name" value="Beta-lactamase"/>
    <property type="match status" value="1"/>
</dbReference>
<dbReference type="SUPFAM" id="SSF56601">
    <property type="entry name" value="beta-lactamase/transpeptidase-like"/>
    <property type="match status" value="1"/>
</dbReference>
<name>A0A2U2JAN2_9FLAO</name>
<dbReference type="Gene3D" id="3.40.710.10">
    <property type="entry name" value="DD-peptidase/beta-lactamase superfamily"/>
    <property type="match status" value="1"/>
</dbReference>
<dbReference type="EMBL" id="QFFG01000003">
    <property type="protein sequence ID" value="PWG05390.1"/>
    <property type="molecule type" value="Genomic_DNA"/>
</dbReference>
<dbReference type="RefSeq" id="WP_109404934.1">
    <property type="nucleotide sequence ID" value="NZ_QFFG01000003.1"/>
</dbReference>
<evidence type="ECO:0000259" key="1">
    <source>
        <dbReference type="Pfam" id="PF00144"/>
    </source>
</evidence>
<comment type="caution">
    <text evidence="2">The sequence shown here is derived from an EMBL/GenBank/DDBJ whole genome shotgun (WGS) entry which is preliminary data.</text>
</comment>
<dbReference type="GO" id="GO:0008233">
    <property type="term" value="F:peptidase activity"/>
    <property type="evidence" value="ECO:0007669"/>
    <property type="project" value="TreeGrafter"/>
</dbReference>
<organism evidence="2 3">
    <name type="scientific">Polaribacter aquimarinus</name>
    <dbReference type="NCBI Taxonomy" id="2100726"/>
    <lineage>
        <taxon>Bacteria</taxon>
        <taxon>Pseudomonadati</taxon>
        <taxon>Bacteroidota</taxon>
        <taxon>Flavobacteriia</taxon>
        <taxon>Flavobacteriales</taxon>
        <taxon>Flavobacteriaceae</taxon>
    </lineage>
</organism>
<gene>
    <name evidence="2" type="ORF">DIS07_09165</name>
</gene>
<proteinExistence type="predicted"/>
<dbReference type="OrthoDB" id="9793489at2"/>
<dbReference type="InterPro" id="IPR001466">
    <property type="entry name" value="Beta-lactam-related"/>
</dbReference>
<dbReference type="PANTHER" id="PTHR46520:SF1">
    <property type="entry name" value="SERINE BETA-LACTAMASE-LIKE PROTEIN LACTB, MITOCHONDRIAL"/>
    <property type="match status" value="1"/>
</dbReference>
<dbReference type="GO" id="GO:0019216">
    <property type="term" value="P:regulation of lipid metabolic process"/>
    <property type="evidence" value="ECO:0007669"/>
    <property type="project" value="TreeGrafter"/>
</dbReference>
<keyword evidence="2" id="KW-0378">Hydrolase</keyword>
<evidence type="ECO:0000313" key="2">
    <source>
        <dbReference type="EMBL" id="PWG05390.1"/>
    </source>
</evidence>
<dbReference type="GO" id="GO:0006508">
    <property type="term" value="P:proteolysis"/>
    <property type="evidence" value="ECO:0007669"/>
    <property type="project" value="TreeGrafter"/>
</dbReference>
<reference evidence="2 3" key="1">
    <citation type="submission" date="2018-05" db="EMBL/GenBank/DDBJ databases">
        <title>Polaribacter aquimarinus sp. nov., isolated from sediment in a sediment of sea.</title>
        <authorList>
            <person name="Lu D."/>
        </authorList>
    </citation>
    <scope>NUCLEOTIDE SEQUENCE [LARGE SCALE GENOMIC DNA]</scope>
    <source>
        <strain evidence="2 3">ZY113</strain>
    </source>
</reference>
<feature type="domain" description="Beta-lactamase-related" evidence="1">
    <location>
        <begin position="36"/>
        <end position="337"/>
    </location>
</feature>
<dbReference type="PANTHER" id="PTHR46520">
    <property type="entry name" value="SERINE BETA-LACTAMASE-LIKE PROTEIN LACTB, MITOCHONDRIAL"/>
    <property type="match status" value="1"/>
</dbReference>
<dbReference type="Proteomes" id="UP000245670">
    <property type="component" value="Unassembled WGS sequence"/>
</dbReference>
<protein>
    <submittedName>
        <fullName evidence="2">Serine hydrolase</fullName>
    </submittedName>
</protein>
<dbReference type="InterPro" id="IPR052794">
    <property type="entry name" value="Mito_Ser_Protease_LACTB"/>
</dbReference>